<evidence type="ECO:0000259" key="1">
    <source>
        <dbReference type="Pfam" id="PF24881"/>
    </source>
</evidence>
<feature type="domain" description="DUF7739" evidence="1">
    <location>
        <begin position="9"/>
        <end position="105"/>
    </location>
</feature>
<name>A0ABU2L3G8_9ACTN</name>
<keyword evidence="3" id="KW-1185">Reference proteome</keyword>
<proteinExistence type="predicted"/>
<dbReference type="InterPro" id="IPR056641">
    <property type="entry name" value="DUF7739"/>
</dbReference>
<gene>
    <name evidence="2" type="ORF">RM780_03920</name>
</gene>
<accession>A0ABU2L3G8</accession>
<reference evidence="3" key="1">
    <citation type="submission" date="2023-07" db="EMBL/GenBank/DDBJ databases">
        <title>30 novel species of actinomycetes from the DSMZ collection.</title>
        <authorList>
            <person name="Nouioui I."/>
        </authorList>
    </citation>
    <scope>NUCLEOTIDE SEQUENCE [LARGE SCALE GENOMIC DNA]</scope>
    <source>
        <strain evidence="3">DSM 44917</strain>
    </source>
</reference>
<evidence type="ECO:0000313" key="3">
    <source>
        <dbReference type="Proteomes" id="UP001183388"/>
    </source>
</evidence>
<comment type="caution">
    <text evidence="2">The sequence shown here is derived from an EMBL/GenBank/DDBJ whole genome shotgun (WGS) entry which is preliminary data.</text>
</comment>
<dbReference type="RefSeq" id="WP_311629029.1">
    <property type="nucleotide sequence ID" value="NZ_JAVREN010000004.1"/>
</dbReference>
<dbReference type="Pfam" id="PF24881">
    <property type="entry name" value="DUF7739"/>
    <property type="match status" value="1"/>
</dbReference>
<evidence type="ECO:0000313" key="2">
    <source>
        <dbReference type="EMBL" id="MDT0306110.1"/>
    </source>
</evidence>
<protein>
    <recommendedName>
        <fullName evidence="1">DUF7739 domain-containing protein</fullName>
    </recommendedName>
</protein>
<sequence>MGWNIQHLDHTRSYTQIANLMRHAERELTVSEFRPLAPLAEYRTDCWIELTNAQAGQIRDALHLLAQRLRSKRFSRDAHGWAIFARDLAQAADTAHRTGRPWRWS</sequence>
<organism evidence="2 3">
    <name type="scientific">Streptomyces boetiae</name>
    <dbReference type="NCBI Taxonomy" id="3075541"/>
    <lineage>
        <taxon>Bacteria</taxon>
        <taxon>Bacillati</taxon>
        <taxon>Actinomycetota</taxon>
        <taxon>Actinomycetes</taxon>
        <taxon>Kitasatosporales</taxon>
        <taxon>Streptomycetaceae</taxon>
        <taxon>Streptomyces</taxon>
    </lineage>
</organism>
<dbReference type="EMBL" id="JAVREN010000004">
    <property type="protein sequence ID" value="MDT0306110.1"/>
    <property type="molecule type" value="Genomic_DNA"/>
</dbReference>
<dbReference type="Proteomes" id="UP001183388">
    <property type="component" value="Unassembled WGS sequence"/>
</dbReference>